<evidence type="ECO:0000256" key="4">
    <source>
        <dbReference type="ARBA" id="ARBA00022801"/>
    </source>
</evidence>
<evidence type="ECO:0000256" key="5">
    <source>
        <dbReference type="ARBA" id="ARBA00023124"/>
    </source>
</evidence>
<comment type="similarity">
    <text evidence="1 8">Belongs to the SOS response-associated peptidase family.</text>
</comment>
<dbReference type="Pfam" id="PF02586">
    <property type="entry name" value="SRAP"/>
    <property type="match status" value="1"/>
</dbReference>
<dbReference type="PANTHER" id="PTHR13604:SF0">
    <property type="entry name" value="ABASIC SITE PROCESSING PROTEIN HMCES"/>
    <property type="match status" value="1"/>
</dbReference>
<protein>
    <recommendedName>
        <fullName evidence="8">Abasic site processing protein</fullName>
        <ecNumber evidence="8">3.4.-.-</ecNumber>
    </recommendedName>
</protein>
<dbReference type="SUPFAM" id="SSF143081">
    <property type="entry name" value="BB1717-like"/>
    <property type="match status" value="1"/>
</dbReference>
<dbReference type="EMBL" id="JABAFA010000023">
    <property type="protein sequence ID" value="NMD99229.1"/>
    <property type="molecule type" value="Genomic_DNA"/>
</dbReference>
<accession>A0A848B4M3</accession>
<dbReference type="Gene3D" id="3.90.1680.10">
    <property type="entry name" value="SOS response associated peptidase-like"/>
    <property type="match status" value="1"/>
</dbReference>
<evidence type="ECO:0000256" key="1">
    <source>
        <dbReference type="ARBA" id="ARBA00008136"/>
    </source>
</evidence>
<comment type="caution">
    <text evidence="9">The sequence shown here is derived from an EMBL/GenBank/DDBJ whole genome shotgun (WGS) entry which is preliminary data.</text>
</comment>
<dbReference type="GO" id="GO:0003697">
    <property type="term" value="F:single-stranded DNA binding"/>
    <property type="evidence" value="ECO:0007669"/>
    <property type="project" value="InterPro"/>
</dbReference>
<evidence type="ECO:0000256" key="3">
    <source>
        <dbReference type="ARBA" id="ARBA00022763"/>
    </source>
</evidence>
<gene>
    <name evidence="9" type="ORF">HF878_07045</name>
</gene>
<dbReference type="GO" id="GO:0106300">
    <property type="term" value="P:protein-DNA covalent cross-linking repair"/>
    <property type="evidence" value="ECO:0007669"/>
    <property type="project" value="InterPro"/>
</dbReference>
<keyword evidence="3" id="KW-0227">DNA damage</keyword>
<evidence type="ECO:0000256" key="8">
    <source>
        <dbReference type="RuleBase" id="RU364100"/>
    </source>
</evidence>
<keyword evidence="10" id="KW-1185">Reference proteome</keyword>
<name>A0A848B4M3_9FIRM</name>
<keyword evidence="7" id="KW-0456">Lyase</keyword>
<dbReference type="AlphaFoldDB" id="A0A848B4M3"/>
<keyword evidence="4 8" id="KW-0378">Hydrolase</keyword>
<evidence type="ECO:0000256" key="7">
    <source>
        <dbReference type="ARBA" id="ARBA00023239"/>
    </source>
</evidence>
<dbReference type="Proteomes" id="UP000543804">
    <property type="component" value="Unassembled WGS sequence"/>
</dbReference>
<organism evidence="9 10">
    <name type="scientific">Selenomonas bovis</name>
    <dbReference type="NCBI Taxonomy" id="416586"/>
    <lineage>
        <taxon>Bacteria</taxon>
        <taxon>Bacillati</taxon>
        <taxon>Bacillota</taxon>
        <taxon>Negativicutes</taxon>
        <taxon>Selenomonadales</taxon>
        <taxon>Selenomonadaceae</taxon>
        <taxon>Selenomonas</taxon>
    </lineage>
</organism>
<evidence type="ECO:0000313" key="9">
    <source>
        <dbReference type="EMBL" id="NMD99229.1"/>
    </source>
</evidence>
<dbReference type="InterPro" id="IPR003738">
    <property type="entry name" value="SRAP"/>
</dbReference>
<dbReference type="GO" id="GO:0008233">
    <property type="term" value="F:peptidase activity"/>
    <property type="evidence" value="ECO:0007669"/>
    <property type="project" value="UniProtKB-KW"/>
</dbReference>
<keyword evidence="6" id="KW-0238">DNA-binding</keyword>
<evidence type="ECO:0000256" key="6">
    <source>
        <dbReference type="ARBA" id="ARBA00023125"/>
    </source>
</evidence>
<dbReference type="GO" id="GO:0016829">
    <property type="term" value="F:lyase activity"/>
    <property type="evidence" value="ECO:0007669"/>
    <property type="project" value="UniProtKB-KW"/>
</dbReference>
<dbReference type="GO" id="GO:0006508">
    <property type="term" value="P:proteolysis"/>
    <property type="evidence" value="ECO:0007669"/>
    <property type="project" value="UniProtKB-KW"/>
</dbReference>
<reference evidence="9 10" key="1">
    <citation type="submission" date="2020-04" db="EMBL/GenBank/DDBJ databases">
        <authorList>
            <person name="Hitch T.C.A."/>
            <person name="Wylensek D."/>
            <person name="Clavel T."/>
        </authorList>
    </citation>
    <scope>NUCLEOTIDE SEQUENCE [LARGE SCALE GENOMIC DNA]</scope>
    <source>
        <strain evidence="9 10">PG-130-P53-12</strain>
    </source>
</reference>
<keyword evidence="2 8" id="KW-0645">Protease</keyword>
<dbReference type="PANTHER" id="PTHR13604">
    <property type="entry name" value="DC12-RELATED"/>
    <property type="match status" value="1"/>
</dbReference>
<proteinExistence type="inferred from homology"/>
<dbReference type="EC" id="3.4.-.-" evidence="8"/>
<keyword evidence="5" id="KW-0190">Covalent protein-DNA linkage</keyword>
<evidence type="ECO:0000313" key="10">
    <source>
        <dbReference type="Proteomes" id="UP000543804"/>
    </source>
</evidence>
<sequence>MAGMCSRYGIDEYTAEWLQSYFRHAEKFVAGDVRPGNPAPILIGDRLAVLMTWGLPRKGGLIINARSETFDEKFAACRRCIVPVRHFYEWDAHKQRVTFRGAQEKILFLAGIYRHDRFAIITEPADDLVRPVHDRMPLQIAREEMQEWLDGGREFSPVPFVKEQDVEELPLW</sequence>
<evidence type="ECO:0000256" key="2">
    <source>
        <dbReference type="ARBA" id="ARBA00022670"/>
    </source>
</evidence>
<dbReference type="InterPro" id="IPR036590">
    <property type="entry name" value="SRAP-like"/>
</dbReference>